<evidence type="ECO:0000313" key="3">
    <source>
        <dbReference type="EMBL" id="OTF98013.1"/>
    </source>
</evidence>
<evidence type="ECO:0000256" key="1">
    <source>
        <dbReference type="SAM" id="MobiDB-lite"/>
    </source>
</evidence>
<feature type="region of interest" description="Disordered" evidence="1">
    <location>
        <begin position="1"/>
        <end position="22"/>
    </location>
</feature>
<reference evidence="2 4" key="1">
    <citation type="journal article" date="2017" name="Nature">
        <title>The sunflower genome provides insights into oil metabolism, flowering and Asterid evolution.</title>
        <authorList>
            <person name="Badouin H."/>
            <person name="Gouzy J."/>
            <person name="Grassa C.J."/>
            <person name="Murat F."/>
            <person name="Staton S.E."/>
            <person name="Cottret L."/>
            <person name="Lelandais-Briere C."/>
            <person name="Owens G.L."/>
            <person name="Carrere S."/>
            <person name="Mayjonade B."/>
            <person name="Legrand L."/>
            <person name="Gill N."/>
            <person name="Kane N.C."/>
            <person name="Bowers J.E."/>
            <person name="Hubner S."/>
            <person name="Bellec A."/>
            <person name="Berard A."/>
            <person name="Berges H."/>
            <person name="Blanchet N."/>
            <person name="Boniface M.C."/>
            <person name="Brunel D."/>
            <person name="Catrice O."/>
            <person name="Chaidir N."/>
            <person name="Claudel C."/>
            <person name="Donnadieu C."/>
            <person name="Faraut T."/>
            <person name="Fievet G."/>
            <person name="Helmstetter N."/>
            <person name="King M."/>
            <person name="Knapp S.J."/>
            <person name="Lai Z."/>
            <person name="Le Paslier M.C."/>
            <person name="Lippi Y."/>
            <person name="Lorenzon L."/>
            <person name="Mandel J.R."/>
            <person name="Marage G."/>
            <person name="Marchand G."/>
            <person name="Marquand E."/>
            <person name="Bret-Mestries E."/>
            <person name="Morien E."/>
            <person name="Nambeesan S."/>
            <person name="Nguyen T."/>
            <person name="Pegot-Espagnet P."/>
            <person name="Pouilly N."/>
            <person name="Raftis F."/>
            <person name="Sallet E."/>
            <person name="Schiex T."/>
            <person name="Thomas J."/>
            <person name="Vandecasteele C."/>
            <person name="Vares D."/>
            <person name="Vear F."/>
            <person name="Vautrin S."/>
            <person name="Crespi M."/>
            <person name="Mangin B."/>
            <person name="Burke J.M."/>
            <person name="Salse J."/>
            <person name="Munos S."/>
            <person name="Vincourt P."/>
            <person name="Rieseberg L.H."/>
            <person name="Langlade N.B."/>
        </authorList>
    </citation>
    <scope>NUCLEOTIDE SEQUENCE [LARGE SCALE GENOMIC DNA]</scope>
    <source>
        <strain evidence="4">cv. SF193</strain>
        <tissue evidence="2">Leaves</tissue>
    </source>
</reference>
<evidence type="ECO:0000313" key="2">
    <source>
        <dbReference type="EMBL" id="KAF5768872.1"/>
    </source>
</evidence>
<sequence length="62" mass="7128">MGFHARARDRTGDLDLNKQRTNRSVGNTTSAYLWKQINIMRFFPVKPNSNVSTAKHVTRLLP</sequence>
<reference evidence="2" key="3">
    <citation type="submission" date="2020-06" db="EMBL/GenBank/DDBJ databases">
        <title>Helianthus annuus Genome sequencing and assembly Release 2.</title>
        <authorList>
            <person name="Gouzy J."/>
            <person name="Langlade N."/>
            <person name="Munos S."/>
        </authorList>
    </citation>
    <scope>NUCLEOTIDE SEQUENCE</scope>
    <source>
        <tissue evidence="2">Leaves</tissue>
    </source>
</reference>
<proteinExistence type="predicted"/>
<dbReference type="InParanoid" id="A0A251SGZ6"/>
<accession>A0A251SGZ6</accession>
<protein>
    <submittedName>
        <fullName evidence="3">Uncharacterized protein</fullName>
    </submittedName>
</protein>
<feature type="compositionally biased region" description="Basic and acidic residues" evidence="1">
    <location>
        <begin position="1"/>
        <end position="18"/>
    </location>
</feature>
<organism evidence="3 4">
    <name type="scientific">Helianthus annuus</name>
    <name type="common">Common sunflower</name>
    <dbReference type="NCBI Taxonomy" id="4232"/>
    <lineage>
        <taxon>Eukaryota</taxon>
        <taxon>Viridiplantae</taxon>
        <taxon>Streptophyta</taxon>
        <taxon>Embryophyta</taxon>
        <taxon>Tracheophyta</taxon>
        <taxon>Spermatophyta</taxon>
        <taxon>Magnoliopsida</taxon>
        <taxon>eudicotyledons</taxon>
        <taxon>Gunneridae</taxon>
        <taxon>Pentapetalae</taxon>
        <taxon>asterids</taxon>
        <taxon>campanulids</taxon>
        <taxon>Asterales</taxon>
        <taxon>Asteraceae</taxon>
        <taxon>Asteroideae</taxon>
        <taxon>Heliantheae alliance</taxon>
        <taxon>Heliantheae</taxon>
        <taxon>Helianthus</taxon>
    </lineage>
</organism>
<dbReference type="Gramene" id="mRNA:HanXRQr2_Chr14g0641631">
    <property type="protein sequence ID" value="CDS:HanXRQr2_Chr14g0641631.1"/>
    <property type="gene ID" value="HanXRQr2_Chr14g0641631"/>
</dbReference>
<dbReference type="Proteomes" id="UP000215914">
    <property type="component" value="Chromosome 14"/>
</dbReference>
<keyword evidence="4" id="KW-1185">Reference proteome</keyword>
<evidence type="ECO:0000313" key="4">
    <source>
        <dbReference type="Proteomes" id="UP000215914"/>
    </source>
</evidence>
<gene>
    <name evidence="3" type="ORF">HannXRQ_Chr14g0440951</name>
    <name evidence="2" type="ORF">HanXRQr2_Chr14g0641631</name>
</gene>
<reference evidence="3" key="2">
    <citation type="submission" date="2017-02" db="EMBL/GenBank/DDBJ databases">
        <title>Sunflower complete genome.</title>
        <authorList>
            <person name="Langlade N."/>
            <person name="Munos S."/>
        </authorList>
    </citation>
    <scope>NUCLEOTIDE SEQUENCE [LARGE SCALE GENOMIC DNA]</scope>
    <source>
        <tissue evidence="3">Leaves</tissue>
    </source>
</reference>
<dbReference type="AlphaFoldDB" id="A0A251SGZ6"/>
<dbReference type="EMBL" id="MNCJ02000329">
    <property type="protein sequence ID" value="KAF5768872.1"/>
    <property type="molecule type" value="Genomic_DNA"/>
</dbReference>
<dbReference type="EMBL" id="CM007903">
    <property type="protein sequence ID" value="OTF98013.1"/>
    <property type="molecule type" value="Genomic_DNA"/>
</dbReference>
<name>A0A251SGZ6_HELAN</name>